<gene>
    <name evidence="2" type="ORF">GlitD10_0069</name>
</gene>
<accession>A0A1J0A8V7</accession>
<name>A0A1J0A8V7_9CYAN</name>
<organism evidence="2 3">
    <name type="scientific">Gloeomargarita lithophora Alchichica-D10</name>
    <dbReference type="NCBI Taxonomy" id="1188229"/>
    <lineage>
        <taxon>Bacteria</taxon>
        <taxon>Bacillati</taxon>
        <taxon>Cyanobacteriota</taxon>
        <taxon>Cyanophyceae</taxon>
        <taxon>Gloeomargaritales</taxon>
        <taxon>Gloeomargaritaceae</taxon>
        <taxon>Gloeomargarita</taxon>
    </lineage>
</organism>
<dbReference type="STRING" id="1188229.GlitD10_0069"/>
<proteinExistence type="predicted"/>
<evidence type="ECO:0000313" key="3">
    <source>
        <dbReference type="Proteomes" id="UP000180235"/>
    </source>
</evidence>
<feature type="region of interest" description="Disordered" evidence="1">
    <location>
        <begin position="38"/>
        <end position="132"/>
    </location>
</feature>
<dbReference type="Pfam" id="PF20125">
    <property type="entry name" value="DUF6515"/>
    <property type="match status" value="1"/>
</dbReference>
<dbReference type="OrthoDB" id="574710at2"/>
<dbReference type="EMBL" id="CP017675">
    <property type="protein sequence ID" value="APB32370.1"/>
    <property type="molecule type" value="Genomic_DNA"/>
</dbReference>
<feature type="compositionally biased region" description="Polar residues" evidence="1">
    <location>
        <begin position="80"/>
        <end position="105"/>
    </location>
</feature>
<evidence type="ECO:0000313" key="2">
    <source>
        <dbReference type="EMBL" id="APB32370.1"/>
    </source>
</evidence>
<sequence>MGQWRRVVVISAVGLWVWGVGMPAGYSFDLAQRRGNVSVPRPSNVPASRPAVNRPTSVNRPTTSNVRSINRSQAGDFRQNLDNRGNISRPSTGITRPANQPNLTRPITRPGINQPITRPGERPANINTGNINRDRTNVNIRDRTTINTGDRLTNISRDRNVIGNTVNINRSPSISVQGSAWRGGGWWGGGYNRPPGWGAFAFGTGLVLGAVLSSPPPFYHQVFLGTTPFLFSDGVFLQPTADQQFVVVAPPVGIAVPYLPDGCEPFTFEGSQFFDCSGVFYEPVIQDGQVVFVVVQE</sequence>
<evidence type="ECO:0000256" key="1">
    <source>
        <dbReference type="SAM" id="MobiDB-lite"/>
    </source>
</evidence>
<dbReference type="RefSeq" id="WP_071453126.1">
    <property type="nucleotide sequence ID" value="NZ_CP017675.1"/>
</dbReference>
<keyword evidence="3" id="KW-1185">Reference proteome</keyword>
<dbReference type="InterPro" id="IPR045398">
    <property type="entry name" value="DUF6515"/>
</dbReference>
<dbReference type="Proteomes" id="UP000180235">
    <property type="component" value="Chromosome"/>
</dbReference>
<reference evidence="2 3" key="1">
    <citation type="submission" date="2016-10" db="EMBL/GenBank/DDBJ databases">
        <title>Description of Gloeomargarita lithophora gen. nov., sp. nov., a thylakoid-bearing basal-branching cyanobacterium with intracellular carbonates, and proposal for Gloeomargaritales ord. nov.</title>
        <authorList>
            <person name="Moreira D."/>
            <person name="Tavera R."/>
            <person name="Benzerara K."/>
            <person name="Skouri-Panet F."/>
            <person name="Couradeau E."/>
            <person name="Gerard E."/>
            <person name="Loussert C."/>
            <person name="Novelo E."/>
            <person name="Zivanovic Y."/>
            <person name="Lopez-Garcia P."/>
        </authorList>
    </citation>
    <scope>NUCLEOTIDE SEQUENCE [LARGE SCALE GENOMIC DNA]</scope>
    <source>
        <strain evidence="2 3">D10</strain>
    </source>
</reference>
<dbReference type="AlphaFoldDB" id="A0A1J0A8V7"/>
<protein>
    <submittedName>
        <fullName evidence="2">Uncharacterized protein</fullName>
    </submittedName>
</protein>
<dbReference type="KEGG" id="glt:GlitD10_0069"/>
<feature type="compositionally biased region" description="Polar residues" evidence="1">
    <location>
        <begin position="54"/>
        <end position="73"/>
    </location>
</feature>